<dbReference type="AlphaFoldDB" id="A0A382MIL6"/>
<dbReference type="EMBL" id="UINC01093027">
    <property type="protein sequence ID" value="SVC47111.1"/>
    <property type="molecule type" value="Genomic_DNA"/>
</dbReference>
<dbReference type="Gene3D" id="1.25.40.10">
    <property type="entry name" value="Tetratricopeptide repeat domain"/>
    <property type="match status" value="1"/>
</dbReference>
<dbReference type="Pfam" id="PF13414">
    <property type="entry name" value="TPR_11"/>
    <property type="match status" value="1"/>
</dbReference>
<evidence type="ECO:0000313" key="1">
    <source>
        <dbReference type="EMBL" id="SVC47111.1"/>
    </source>
</evidence>
<dbReference type="InterPro" id="IPR011990">
    <property type="entry name" value="TPR-like_helical_dom_sf"/>
</dbReference>
<accession>A0A382MIL6</accession>
<sequence>MLSNGWLKGIFRRVLVFPGIEAMRKVYEDAIVEYVKAIKKDPDYAQGYFNLSTAYHGLDEGRKSILAARKALELFDKQNNSTNSAKVRKRLRELYRTYGLKPEDF</sequence>
<proteinExistence type="predicted"/>
<reference evidence="1" key="1">
    <citation type="submission" date="2018-05" db="EMBL/GenBank/DDBJ databases">
        <authorList>
            <person name="Lanie J.A."/>
            <person name="Ng W.-L."/>
            <person name="Kazmierczak K.M."/>
            <person name="Andrzejewski T.M."/>
            <person name="Davidsen T.M."/>
            <person name="Wayne K.J."/>
            <person name="Tettelin H."/>
            <person name="Glass J.I."/>
            <person name="Rusch D."/>
            <person name="Podicherti R."/>
            <person name="Tsui H.-C.T."/>
            <person name="Winkler M.E."/>
        </authorList>
    </citation>
    <scope>NUCLEOTIDE SEQUENCE</scope>
</reference>
<dbReference type="SUPFAM" id="SSF48452">
    <property type="entry name" value="TPR-like"/>
    <property type="match status" value="1"/>
</dbReference>
<organism evidence="1">
    <name type="scientific">marine metagenome</name>
    <dbReference type="NCBI Taxonomy" id="408172"/>
    <lineage>
        <taxon>unclassified sequences</taxon>
        <taxon>metagenomes</taxon>
        <taxon>ecological metagenomes</taxon>
    </lineage>
</organism>
<protein>
    <submittedName>
        <fullName evidence="1">Uncharacterized protein</fullName>
    </submittedName>
</protein>
<name>A0A382MIL6_9ZZZZ</name>
<gene>
    <name evidence="1" type="ORF">METZ01_LOCUS299965</name>
</gene>